<keyword evidence="3" id="KW-1185">Reference proteome</keyword>
<accession>A0A284SAX6</accession>
<name>A0A284SAX6_ARMOS</name>
<evidence type="ECO:0000256" key="1">
    <source>
        <dbReference type="SAM" id="MobiDB-lite"/>
    </source>
</evidence>
<dbReference type="Proteomes" id="UP000219338">
    <property type="component" value="Unassembled WGS sequence"/>
</dbReference>
<protein>
    <submittedName>
        <fullName evidence="2">Uncharacterized protein</fullName>
    </submittedName>
</protein>
<organism evidence="2 3">
    <name type="scientific">Armillaria ostoyae</name>
    <name type="common">Armillaria root rot fungus</name>
    <dbReference type="NCBI Taxonomy" id="47428"/>
    <lineage>
        <taxon>Eukaryota</taxon>
        <taxon>Fungi</taxon>
        <taxon>Dikarya</taxon>
        <taxon>Basidiomycota</taxon>
        <taxon>Agaricomycotina</taxon>
        <taxon>Agaricomycetes</taxon>
        <taxon>Agaricomycetidae</taxon>
        <taxon>Agaricales</taxon>
        <taxon>Marasmiineae</taxon>
        <taxon>Physalacriaceae</taxon>
        <taxon>Armillaria</taxon>
    </lineage>
</organism>
<dbReference type="AlphaFoldDB" id="A0A284SAX6"/>
<evidence type="ECO:0000313" key="3">
    <source>
        <dbReference type="Proteomes" id="UP000219338"/>
    </source>
</evidence>
<dbReference type="OrthoDB" id="3365698at2759"/>
<dbReference type="EMBL" id="FUEG01000054">
    <property type="protein sequence ID" value="SJL18161.1"/>
    <property type="molecule type" value="Genomic_DNA"/>
</dbReference>
<proteinExistence type="predicted"/>
<evidence type="ECO:0000313" key="2">
    <source>
        <dbReference type="EMBL" id="SJL18161.1"/>
    </source>
</evidence>
<dbReference type="STRING" id="47428.A0A284SAX6"/>
<reference evidence="3" key="1">
    <citation type="journal article" date="2017" name="Nat. Ecol. Evol.">
        <title>Genome expansion and lineage-specific genetic innovations in the forest pathogenic fungi Armillaria.</title>
        <authorList>
            <person name="Sipos G."/>
            <person name="Prasanna A.N."/>
            <person name="Walter M.C."/>
            <person name="O'Connor E."/>
            <person name="Balint B."/>
            <person name="Krizsan K."/>
            <person name="Kiss B."/>
            <person name="Hess J."/>
            <person name="Varga T."/>
            <person name="Slot J."/>
            <person name="Riley R."/>
            <person name="Boka B."/>
            <person name="Rigling D."/>
            <person name="Barry K."/>
            <person name="Lee J."/>
            <person name="Mihaltcheva S."/>
            <person name="LaButti K."/>
            <person name="Lipzen A."/>
            <person name="Waldron R."/>
            <person name="Moloney N.M."/>
            <person name="Sperisen C."/>
            <person name="Kredics L."/>
            <person name="Vagvoelgyi C."/>
            <person name="Patrignani A."/>
            <person name="Fitzpatrick D."/>
            <person name="Nagy I."/>
            <person name="Doyle S."/>
            <person name="Anderson J.B."/>
            <person name="Grigoriev I.V."/>
            <person name="Gueldener U."/>
            <person name="Muensterkoetter M."/>
            <person name="Nagy L.G."/>
        </authorList>
    </citation>
    <scope>NUCLEOTIDE SEQUENCE [LARGE SCALE GENOMIC DNA]</scope>
    <source>
        <strain evidence="3">C18/9</strain>
    </source>
</reference>
<feature type="compositionally biased region" description="Low complexity" evidence="1">
    <location>
        <begin position="20"/>
        <end position="36"/>
    </location>
</feature>
<feature type="region of interest" description="Disordered" evidence="1">
    <location>
        <begin position="12"/>
        <end position="44"/>
    </location>
</feature>
<sequence length="418" mass="46226">MAVSINSRLNPVDLPSSINTASTTTTLRPSLTATRPPSAHPFTDHPPVPPLMLIIPHARCRPSAQYHPSPVVMSVTSSSAHSLSTRPASRVHPALTLLGTSPPCYSSYLAVPRARCVNTPCDIILVHARTHSLSCSLHRLKRLSIEFIDDDIPELPDALAKPIFDAFEYAPLLRNVSSIEGAPDAPKQINLPWSQLTDYVGNDWMTSYIDVLKLAPAMERISLRCDEDPGLMRRSLLRLTSVFVSFLCTKSKRFSIQISFQKEHPFARVPTSQRVSTARSLQVLIINASFPISVEAQADLVALLKTTASLSRLSLSFPPVPTIDQNHGIFLGLSANTNPDIVPQLTTQAFRFINQEPYVSPSFVDMQSRRPRQAASTRVVLQTPQLWVPAVIPPVDPDVATRWKDLCNEGFVMYKMLQ</sequence>
<gene>
    <name evidence="2" type="ORF">ARMOST_21737</name>
</gene>